<name>A0A1V0DQC0_9ASTR</name>
<evidence type="ECO:0000256" key="1">
    <source>
        <dbReference type="ARBA" id="ARBA00004446"/>
    </source>
</evidence>
<proteinExistence type="inferred from homology"/>
<keyword evidence="10" id="KW-0472">Membrane</keyword>
<protein>
    <recommendedName>
        <fullName evidence="4">Protein TIC 214</fullName>
    </recommendedName>
    <alternativeName>
        <fullName evidence="8">Translocon at the inner envelope membrane of chloroplasts 214</fullName>
    </alternativeName>
</protein>
<comment type="subunit">
    <text evidence="3">Part of the Tic complex.</text>
</comment>
<evidence type="ECO:0000256" key="6">
    <source>
        <dbReference type="ARBA" id="ARBA00022927"/>
    </source>
</evidence>
<evidence type="ECO:0000313" key="11">
    <source>
        <dbReference type="EMBL" id="ARB03209.1"/>
    </source>
</evidence>
<keyword evidence="7 10" id="KW-1133">Transmembrane helix</keyword>
<gene>
    <name evidence="11" type="primary">ycf1</name>
</gene>
<keyword evidence="11" id="KW-0934">Plastid</keyword>
<dbReference type="PANTHER" id="PTHR33163">
    <property type="entry name" value="PROTEIN TIC 214-RELATED"/>
    <property type="match status" value="1"/>
</dbReference>
<evidence type="ECO:0000256" key="9">
    <source>
        <dbReference type="SAM" id="Coils"/>
    </source>
</evidence>
<evidence type="ECO:0000256" key="8">
    <source>
        <dbReference type="ARBA" id="ARBA00029978"/>
    </source>
</evidence>
<evidence type="ECO:0000256" key="5">
    <source>
        <dbReference type="ARBA" id="ARBA00022692"/>
    </source>
</evidence>
<dbReference type="RefSeq" id="YP_009355103.1">
    <property type="nucleotide sequence ID" value="NC_034326.1"/>
</dbReference>
<accession>A0A1V0DQC0</accession>
<keyword evidence="6" id="KW-0653">Protein transport</keyword>
<feature type="transmembrane region" description="Helical" evidence="10">
    <location>
        <begin position="215"/>
        <end position="238"/>
    </location>
</feature>
<geneLocation type="plastid" evidence="11"/>
<dbReference type="EMBL" id="KX548223">
    <property type="protein sequence ID" value="ARB03209.1"/>
    <property type="molecule type" value="Genomic_DNA"/>
</dbReference>
<feature type="transmembrane region" description="Helical" evidence="10">
    <location>
        <begin position="31"/>
        <end position="49"/>
    </location>
</feature>
<dbReference type="GO" id="GO:0015031">
    <property type="term" value="P:protein transport"/>
    <property type="evidence" value="ECO:0007669"/>
    <property type="project" value="UniProtKB-KW"/>
</dbReference>
<feature type="transmembrane region" description="Helical" evidence="10">
    <location>
        <begin position="167"/>
        <end position="194"/>
    </location>
</feature>
<evidence type="ECO:0000256" key="2">
    <source>
        <dbReference type="ARBA" id="ARBA00009956"/>
    </source>
</evidence>
<comment type="similarity">
    <text evidence="2">Belongs to the TIC214 family.</text>
</comment>
<reference evidence="11" key="1">
    <citation type="journal article" date="2017" name="Sci. Rep.">
        <title>An analysis of Echinacea chloroplast genomes: Implications for future botanical identification.</title>
        <authorList>
            <person name="Zhang N."/>
            <person name="Erickson D.L."/>
            <person name="Ramachandran P."/>
            <person name="Ottesen A.R."/>
            <person name="Timme R.E."/>
            <person name="Funk V.A."/>
            <person name="Luo Y."/>
            <person name="Handy S.M."/>
        </authorList>
    </citation>
    <scope>NUCLEOTIDE SEQUENCE</scope>
</reference>
<organism evidence="11">
    <name type="scientific">Echinacea tennesseensis</name>
    <dbReference type="NCBI Taxonomy" id="53753"/>
    <lineage>
        <taxon>Eukaryota</taxon>
        <taxon>Viridiplantae</taxon>
        <taxon>Streptophyta</taxon>
        <taxon>Embryophyta</taxon>
        <taxon>Tracheophyta</taxon>
        <taxon>Spermatophyta</taxon>
        <taxon>Magnoliopsida</taxon>
        <taxon>eudicotyledons</taxon>
        <taxon>Gunneridae</taxon>
        <taxon>Pentapetalae</taxon>
        <taxon>asterids</taxon>
        <taxon>campanulids</taxon>
        <taxon>Asterales</taxon>
        <taxon>Asteraceae</taxon>
        <taxon>Asteroideae</taxon>
        <taxon>Heliantheae alliance</taxon>
        <taxon>Heliantheae</taxon>
        <taxon>Echinacea</taxon>
    </lineage>
</organism>
<feature type="transmembrane region" description="Helical" evidence="10">
    <location>
        <begin position="61"/>
        <end position="81"/>
    </location>
</feature>
<dbReference type="InterPro" id="IPR008896">
    <property type="entry name" value="TIC214"/>
</dbReference>
<feature type="transmembrane region" description="Helical" evidence="10">
    <location>
        <begin position="87"/>
        <end position="106"/>
    </location>
</feature>
<evidence type="ECO:0000256" key="3">
    <source>
        <dbReference type="ARBA" id="ARBA00011510"/>
    </source>
</evidence>
<keyword evidence="9" id="KW-0175">Coiled coil</keyword>
<feature type="transmembrane region" description="Helical" evidence="10">
    <location>
        <begin position="127"/>
        <end position="147"/>
    </location>
</feature>
<comment type="subcellular location">
    <subcellularLocation>
        <location evidence="1">Plastid membrane</location>
        <topology evidence="1">Multi-pass membrane protein</topology>
    </subcellularLocation>
</comment>
<dbReference type="Pfam" id="PF05758">
    <property type="entry name" value="Ycf1"/>
    <property type="match status" value="2"/>
</dbReference>
<feature type="coiled-coil region" evidence="9">
    <location>
        <begin position="389"/>
        <end position="416"/>
    </location>
</feature>
<evidence type="ECO:0000256" key="7">
    <source>
        <dbReference type="ARBA" id="ARBA00022989"/>
    </source>
</evidence>
<keyword evidence="6" id="KW-0813">Transport</keyword>
<dbReference type="GeneID" id="32231584"/>
<keyword evidence="5 10" id="KW-0812">Transmembrane</keyword>
<evidence type="ECO:0000256" key="4">
    <source>
        <dbReference type="ARBA" id="ARBA00016640"/>
    </source>
</evidence>
<sequence>MILKSFLLGNLVSLCMKIINSVVVVGLYYGFLTTFSIGPSYLFLLRAHVMEEGEEGAEKKVSATTGFITGQLIMFISIYYAPLHLALGRPHTITVLALPYLLFHFFCNNHKHFFDYGSTTRNSMRNLSIQCVFLNNLIFQLLNHFILPSSMLARLVNIFMFRCNSKMLFVTSSFVGWIIGHILFMKWIGLLLVWIRQNRSIRKYIRANKYLVSELKNSISMAGIFSIFLLVTCVYYLGRIPSPIFSNKLNQLDKMEEEEEFDNNKTVDYMYGNQENLKFKILEKKQKDEEKDFFFFEKPILTFFFDYNRWNRPLRYIRKINKKFKGSVRKEASQYFFYTCQSDGKQRISFTYPPSLSTFGEMIARKISFSTLEELSPDELYTEWLYTNKEKKNNLNNEFINRIEALEKEILSLNILETKTRLSNAETKNKNNCLVKMYDPFLNGMYRVRMNKLFSSSIINETSIENCAETAELNKIHDILLSYPNSLENEQKIERSEKKKLKIDSNNRLKFSLNEILTNPKREKKYIGINEIGKKPPRWSYKLINELEQYFVKRRKEQGIMQGLDHQLRTRRFKHIAFLTRSERSFKKSHFKNYDLYRKFNRDSGFISYLEEPDFRRAVIKGSMRVQRRKMVIWGLSQGNPHSPLFLEKMEDFPFPISDLMTLFFNIRDWLGKKSEFEILDQQFQIKKNNQEDVIEFWENIPYAQKSRSLLLLAQSIFRRYIKLPLLIIAKNIGRILLRQSPEWYEDFQDWNREIYLKCSYNGLQFSKTGFPKNWLREGFQIKILYPFHLKPWHRSKLRLSDRDQKQQDDFDSCFLTVLGMETEYPFGPPRKTPSFFEPIFKDIDYKVEIRKFNFRVRRALKKIKKKEAKAFLFVKQILKELLKGNKIPLFIPREIYESNETEIEKDSIISNQIIHESLSQNRSTGLTNYSQTEEEMKHRIDRRNTIRNQIEIMKKKKKNNGESPPKIWKILKKNNIELIVKFFIEKIYIDIFLCIINMRRIALQLFMESTKKILDKYIDNNETSQEKINKTKQNQIDFISTMTIKKAFDNLRNSKRKSHIFFDLSYLSQKYVFFKLSQTQMINFNKLRSILQYNGPSFFLKNEIKDFFGRQGIFDSEVRQKKLPNYGMNPWKNWLKSYYQYDVSQITWSRLVPQKWRNGKNQCQPSQNKDLNKRYSYEKDQLFDYKKKQNLKVYLLSNKEENFQKNYRYDRLSYKYIHYETKKKSYIYRSSLETNKKQENSTKKKKKIVNILKNRKNYLGKSDIIYMEKNTDRKSLGWKLNTNIQVEPNKDQIKKRDKIHNNGLFYLPIDSNSEINYKKVFFDWMGMSFDWMGMNEKFLILNRLISNPKILLFPEFVILYHKYKEKPWFIPSNLLLFNLNLNPNFSENQNIKGKQEEDEDFLNFSPSNSKQYFELKNQNNIQESFLESIEKLKIFLKGDFPLQLRWTGRLNELNQKMMNNIQIYGLLVSLINVRKITISYIQRKEMNLDIMRRRLNLTQLMKKGILIMEPARLSVKNDGQFFMYQIIGISLVHKSKHQNNQRYRNPQNVYKNNFDESIPRHKTLNRDKKNSDLLVPEKILSSIRRRELRILISFNLKNQNNVHRNKFFCKENKIKNWSQFLDESENFDIKKKELMKLKFFFWPNYRLEDLACMNRYWFDTNNGSRFSMLRIYMYP</sequence>
<dbReference type="PANTHER" id="PTHR33163:SF40">
    <property type="entry name" value="PROTEIN TIC 214"/>
    <property type="match status" value="1"/>
</dbReference>
<dbReference type="GO" id="GO:0042170">
    <property type="term" value="C:plastid membrane"/>
    <property type="evidence" value="ECO:0007669"/>
    <property type="project" value="UniProtKB-SubCell"/>
</dbReference>
<evidence type="ECO:0000256" key="10">
    <source>
        <dbReference type="SAM" id="Phobius"/>
    </source>
</evidence>